<evidence type="ECO:0000256" key="2">
    <source>
        <dbReference type="ARBA" id="ARBA00022670"/>
    </source>
</evidence>
<evidence type="ECO:0000256" key="1">
    <source>
        <dbReference type="ARBA" id="ARBA00007039"/>
    </source>
</evidence>
<protein>
    <recommendedName>
        <fullName evidence="8">ATP-dependent Clp protease proteolytic subunit</fullName>
        <ecNumber evidence="7">3.4.21.92</ecNumber>
    </recommendedName>
</protein>
<accession>A0A8K0AGC4</accession>
<dbReference type="PANTHER" id="PTHR10381:SF11">
    <property type="entry name" value="ATP-DEPENDENT CLP PROTEASE PROTEOLYTIC SUBUNIT, MITOCHONDRIAL"/>
    <property type="match status" value="1"/>
</dbReference>
<organism evidence="9 10">
    <name type="scientific">Andalucia godoyi</name>
    <name type="common">Flagellate</name>
    <dbReference type="NCBI Taxonomy" id="505711"/>
    <lineage>
        <taxon>Eukaryota</taxon>
        <taxon>Discoba</taxon>
        <taxon>Jakobida</taxon>
        <taxon>Andalucina</taxon>
        <taxon>Andaluciidae</taxon>
        <taxon>Andalucia</taxon>
    </lineage>
</organism>
<dbReference type="SUPFAM" id="SSF52096">
    <property type="entry name" value="ClpP/crotonase"/>
    <property type="match status" value="1"/>
</dbReference>
<dbReference type="PRINTS" id="PR00127">
    <property type="entry name" value="CLPPROTEASEP"/>
</dbReference>
<keyword evidence="4 7" id="KW-0720">Serine protease</keyword>
<dbReference type="GO" id="GO:0004252">
    <property type="term" value="F:serine-type endopeptidase activity"/>
    <property type="evidence" value="ECO:0007669"/>
    <property type="project" value="UniProtKB-EC"/>
</dbReference>
<dbReference type="Proteomes" id="UP000799049">
    <property type="component" value="Unassembled WGS sequence"/>
</dbReference>
<dbReference type="InterPro" id="IPR018215">
    <property type="entry name" value="ClpP_Ser_AS"/>
</dbReference>
<reference evidence="9" key="1">
    <citation type="submission" date="2019-09" db="EMBL/GenBank/DDBJ databases">
        <title>The Mitochondrial Proteome of the Jakobid, Andalucia godoyi, a Protist With the Most Gene-Rich and Bacteria-Like Mitochondrial Genome.</title>
        <authorList>
            <person name="Gray M.W."/>
            <person name="Burger G."/>
            <person name="Derelle R."/>
            <person name="Klimes V."/>
            <person name="Leger M."/>
            <person name="Sarrasin M."/>
            <person name="Vlcek C."/>
            <person name="Roger A.J."/>
            <person name="Elias M."/>
            <person name="Lang B.F."/>
        </authorList>
    </citation>
    <scope>NUCLEOTIDE SEQUENCE</scope>
    <source>
        <strain evidence="9">And28</strain>
    </source>
</reference>
<dbReference type="PROSITE" id="PS00381">
    <property type="entry name" value="CLP_PROTEASE_SER"/>
    <property type="match status" value="1"/>
</dbReference>
<dbReference type="GO" id="GO:0006515">
    <property type="term" value="P:protein quality control for misfolded or incompletely synthesized proteins"/>
    <property type="evidence" value="ECO:0007669"/>
    <property type="project" value="TreeGrafter"/>
</dbReference>
<gene>
    <name evidence="9" type="ORF">ANDGO_05057</name>
</gene>
<dbReference type="Pfam" id="PF00574">
    <property type="entry name" value="CLP_protease"/>
    <property type="match status" value="1"/>
</dbReference>
<sequence>MLFARRLLSAGSRRFSSLVPIVISNASGRGERAMDIYSRLLEDRIVCLSGAIDEPLSSAIVAQLLFLDAEDAHKPISMFINSPGGEVTSGLAIYDCMKFIRAPVSTVCVGQACSMAAVLLAGGSSGQRRILPNARVMLHQPHGGFNGQASDIEIAAKEILYLKERLLDLLSTDCKQERGKLKEILDRDYYLHAKEAKEFGIVDEIIFQRR</sequence>
<dbReference type="GO" id="GO:0009368">
    <property type="term" value="C:endopeptidase Clp complex"/>
    <property type="evidence" value="ECO:0007669"/>
    <property type="project" value="TreeGrafter"/>
</dbReference>
<dbReference type="GO" id="GO:0004176">
    <property type="term" value="F:ATP-dependent peptidase activity"/>
    <property type="evidence" value="ECO:0007669"/>
    <property type="project" value="InterPro"/>
</dbReference>
<dbReference type="CDD" id="cd07017">
    <property type="entry name" value="S14_ClpP_2"/>
    <property type="match status" value="1"/>
</dbReference>
<dbReference type="EMBL" id="VRVR01000040">
    <property type="protein sequence ID" value="KAF0852397.1"/>
    <property type="molecule type" value="Genomic_DNA"/>
</dbReference>
<evidence type="ECO:0000313" key="9">
    <source>
        <dbReference type="EMBL" id="KAF0852397.1"/>
    </source>
</evidence>
<dbReference type="InterPro" id="IPR033135">
    <property type="entry name" value="ClpP_His_AS"/>
</dbReference>
<dbReference type="InterPro" id="IPR001907">
    <property type="entry name" value="ClpP"/>
</dbReference>
<evidence type="ECO:0000256" key="7">
    <source>
        <dbReference type="RuleBase" id="RU000549"/>
    </source>
</evidence>
<dbReference type="FunFam" id="3.90.226.10:FF:000001">
    <property type="entry name" value="ATP-dependent Clp protease proteolytic subunit"/>
    <property type="match status" value="1"/>
</dbReference>
<dbReference type="EC" id="3.4.21.92" evidence="7"/>
<keyword evidence="2 7" id="KW-0645">Protease</keyword>
<evidence type="ECO:0000256" key="4">
    <source>
        <dbReference type="ARBA" id="ARBA00022825"/>
    </source>
</evidence>
<evidence type="ECO:0000256" key="5">
    <source>
        <dbReference type="PROSITE-ProRule" id="PRU10085"/>
    </source>
</evidence>
<dbReference type="AlphaFoldDB" id="A0A8K0AGC4"/>
<evidence type="ECO:0000256" key="3">
    <source>
        <dbReference type="ARBA" id="ARBA00022801"/>
    </source>
</evidence>
<evidence type="ECO:0000256" key="8">
    <source>
        <dbReference type="RuleBase" id="RU003567"/>
    </source>
</evidence>
<feature type="active site" evidence="6">
    <location>
        <position position="139"/>
    </location>
</feature>
<feature type="active site" evidence="5">
    <location>
        <position position="114"/>
    </location>
</feature>
<keyword evidence="10" id="KW-1185">Reference proteome</keyword>
<dbReference type="OrthoDB" id="2017408at2759"/>
<evidence type="ECO:0000313" key="10">
    <source>
        <dbReference type="Proteomes" id="UP000799049"/>
    </source>
</evidence>
<dbReference type="InterPro" id="IPR023562">
    <property type="entry name" value="ClpP/TepA"/>
</dbReference>
<dbReference type="InterPro" id="IPR029045">
    <property type="entry name" value="ClpP/crotonase-like_dom_sf"/>
</dbReference>
<proteinExistence type="inferred from homology"/>
<comment type="similarity">
    <text evidence="1 8">Belongs to the peptidase S14 family.</text>
</comment>
<dbReference type="PANTHER" id="PTHR10381">
    <property type="entry name" value="ATP-DEPENDENT CLP PROTEASE PROTEOLYTIC SUBUNIT"/>
    <property type="match status" value="1"/>
</dbReference>
<dbReference type="GO" id="GO:0051117">
    <property type="term" value="F:ATPase binding"/>
    <property type="evidence" value="ECO:0007669"/>
    <property type="project" value="TreeGrafter"/>
</dbReference>
<evidence type="ECO:0000256" key="6">
    <source>
        <dbReference type="PROSITE-ProRule" id="PRU10086"/>
    </source>
</evidence>
<keyword evidence="3 7" id="KW-0378">Hydrolase</keyword>
<name>A0A8K0AGC4_ANDGO</name>
<dbReference type="HAMAP" id="MF_00444">
    <property type="entry name" value="ClpP"/>
    <property type="match status" value="1"/>
</dbReference>
<dbReference type="PROSITE" id="PS00382">
    <property type="entry name" value="CLP_PROTEASE_HIS"/>
    <property type="match status" value="1"/>
</dbReference>
<dbReference type="NCBIfam" id="NF001368">
    <property type="entry name" value="PRK00277.1"/>
    <property type="match status" value="1"/>
</dbReference>
<comment type="caution">
    <text evidence="9">The sequence shown here is derived from an EMBL/GenBank/DDBJ whole genome shotgun (WGS) entry which is preliminary data.</text>
</comment>
<dbReference type="Gene3D" id="3.90.226.10">
    <property type="entry name" value="2-enoyl-CoA Hydratase, Chain A, domain 1"/>
    <property type="match status" value="1"/>
</dbReference>